<proteinExistence type="predicted"/>
<dbReference type="Proteomes" id="UP000805193">
    <property type="component" value="Unassembled WGS sequence"/>
</dbReference>
<dbReference type="EMBL" id="JABSTQ010009208">
    <property type="protein sequence ID" value="KAG0431641.1"/>
    <property type="molecule type" value="Genomic_DNA"/>
</dbReference>
<name>A0AC60QC35_IXOPE</name>
<protein>
    <submittedName>
        <fullName evidence="1">Uncharacterized protein</fullName>
    </submittedName>
</protein>
<sequence length="151" mass="16715">MVLLSRSRCGWFPIAYTEPHDFGDISDFESFISSASHRRPSTYGWTPVAQPSPPPSPIIESYNPVLLQPRFNQPPPFMGPRTPPPPPPPPSLPEDSEPEDLPLPPWQQEHRPARTTTSAQPVPPPPPPPPLPAQHQPPSTLSTTTFREASR</sequence>
<evidence type="ECO:0000313" key="1">
    <source>
        <dbReference type="EMBL" id="KAG0431641.1"/>
    </source>
</evidence>
<evidence type="ECO:0000313" key="2">
    <source>
        <dbReference type="Proteomes" id="UP000805193"/>
    </source>
</evidence>
<gene>
    <name evidence="1" type="ORF">HPB47_021581</name>
</gene>
<accession>A0AC60QC35</accession>
<comment type="caution">
    <text evidence="1">The sequence shown here is derived from an EMBL/GenBank/DDBJ whole genome shotgun (WGS) entry which is preliminary data.</text>
</comment>
<keyword evidence="2" id="KW-1185">Reference proteome</keyword>
<reference evidence="1 2" key="1">
    <citation type="journal article" date="2020" name="Cell">
        <title>Large-Scale Comparative Analyses of Tick Genomes Elucidate Their Genetic Diversity and Vector Capacities.</title>
        <authorList>
            <consortium name="Tick Genome and Microbiome Consortium (TIGMIC)"/>
            <person name="Jia N."/>
            <person name="Wang J."/>
            <person name="Shi W."/>
            <person name="Du L."/>
            <person name="Sun Y."/>
            <person name="Zhan W."/>
            <person name="Jiang J.F."/>
            <person name="Wang Q."/>
            <person name="Zhang B."/>
            <person name="Ji P."/>
            <person name="Bell-Sakyi L."/>
            <person name="Cui X.M."/>
            <person name="Yuan T.T."/>
            <person name="Jiang B.G."/>
            <person name="Yang W.F."/>
            <person name="Lam T.T."/>
            <person name="Chang Q.C."/>
            <person name="Ding S.J."/>
            <person name="Wang X.J."/>
            <person name="Zhu J.G."/>
            <person name="Ruan X.D."/>
            <person name="Zhao L."/>
            <person name="Wei J.T."/>
            <person name="Ye R.Z."/>
            <person name="Que T.C."/>
            <person name="Du C.H."/>
            <person name="Zhou Y.H."/>
            <person name="Cheng J.X."/>
            <person name="Dai P.F."/>
            <person name="Guo W.B."/>
            <person name="Han X.H."/>
            <person name="Huang E.J."/>
            <person name="Li L.F."/>
            <person name="Wei W."/>
            <person name="Gao Y.C."/>
            <person name="Liu J.Z."/>
            <person name="Shao H.Z."/>
            <person name="Wang X."/>
            <person name="Wang C.C."/>
            <person name="Yang T.C."/>
            <person name="Huo Q.B."/>
            <person name="Li W."/>
            <person name="Chen H.Y."/>
            <person name="Chen S.E."/>
            <person name="Zhou L.G."/>
            <person name="Ni X.B."/>
            <person name="Tian J.H."/>
            <person name="Sheng Y."/>
            <person name="Liu T."/>
            <person name="Pan Y.S."/>
            <person name="Xia L.Y."/>
            <person name="Li J."/>
            <person name="Zhao F."/>
            <person name="Cao W.C."/>
        </authorList>
    </citation>
    <scope>NUCLEOTIDE SEQUENCE [LARGE SCALE GENOMIC DNA]</scope>
    <source>
        <strain evidence="1">Iper-2018</strain>
    </source>
</reference>
<organism evidence="1 2">
    <name type="scientific">Ixodes persulcatus</name>
    <name type="common">Taiga tick</name>
    <dbReference type="NCBI Taxonomy" id="34615"/>
    <lineage>
        <taxon>Eukaryota</taxon>
        <taxon>Metazoa</taxon>
        <taxon>Ecdysozoa</taxon>
        <taxon>Arthropoda</taxon>
        <taxon>Chelicerata</taxon>
        <taxon>Arachnida</taxon>
        <taxon>Acari</taxon>
        <taxon>Parasitiformes</taxon>
        <taxon>Ixodida</taxon>
        <taxon>Ixodoidea</taxon>
        <taxon>Ixodidae</taxon>
        <taxon>Ixodinae</taxon>
        <taxon>Ixodes</taxon>
    </lineage>
</organism>